<keyword evidence="4 7" id="KW-0812">Transmembrane</keyword>
<protein>
    <recommendedName>
        <fullName evidence="7">UPF0056 membrane protein</fullName>
    </recommendedName>
</protein>
<evidence type="ECO:0000256" key="6">
    <source>
        <dbReference type="ARBA" id="ARBA00023136"/>
    </source>
</evidence>
<dbReference type="Proteomes" id="UP000293296">
    <property type="component" value="Chromosome"/>
</dbReference>
<keyword evidence="3" id="KW-1003">Cell membrane</keyword>
<gene>
    <name evidence="8" type="ORF">C3Y92_17810</name>
</gene>
<feature type="transmembrane region" description="Helical" evidence="7">
    <location>
        <begin position="6"/>
        <end position="28"/>
    </location>
</feature>
<organism evidence="8 9">
    <name type="scientific">Solidesulfovibrio carbinolicus</name>
    <dbReference type="NCBI Taxonomy" id="296842"/>
    <lineage>
        <taxon>Bacteria</taxon>
        <taxon>Pseudomonadati</taxon>
        <taxon>Thermodesulfobacteriota</taxon>
        <taxon>Desulfovibrionia</taxon>
        <taxon>Desulfovibrionales</taxon>
        <taxon>Desulfovibrionaceae</taxon>
        <taxon>Solidesulfovibrio</taxon>
    </lineage>
</organism>
<feature type="transmembrane region" description="Helical" evidence="7">
    <location>
        <begin position="139"/>
        <end position="160"/>
    </location>
</feature>
<feature type="transmembrane region" description="Helical" evidence="7">
    <location>
        <begin position="40"/>
        <end position="62"/>
    </location>
</feature>
<evidence type="ECO:0000256" key="1">
    <source>
        <dbReference type="ARBA" id="ARBA00004651"/>
    </source>
</evidence>
<name>A0A4P6HP02_9BACT</name>
<feature type="transmembrane region" description="Helical" evidence="7">
    <location>
        <begin position="110"/>
        <end position="133"/>
    </location>
</feature>
<evidence type="ECO:0000256" key="3">
    <source>
        <dbReference type="ARBA" id="ARBA00022475"/>
    </source>
</evidence>
<keyword evidence="6 7" id="KW-0472">Membrane</keyword>
<dbReference type="InterPro" id="IPR002771">
    <property type="entry name" value="Multi_antbiot-R_MarC"/>
</dbReference>
<comment type="similarity">
    <text evidence="2 7">Belongs to the UPF0056 (MarC) family.</text>
</comment>
<dbReference type="NCBIfam" id="TIGR00427">
    <property type="entry name" value="NAAT family transporter"/>
    <property type="match status" value="1"/>
</dbReference>
<dbReference type="KEGG" id="dcb:C3Y92_17810"/>
<dbReference type="PANTHER" id="PTHR33508:SF1">
    <property type="entry name" value="UPF0056 MEMBRANE PROTEIN YHCE"/>
    <property type="match status" value="1"/>
</dbReference>
<evidence type="ECO:0000256" key="7">
    <source>
        <dbReference type="RuleBase" id="RU362048"/>
    </source>
</evidence>
<keyword evidence="5 7" id="KW-1133">Transmembrane helix</keyword>
<dbReference type="Pfam" id="PF01914">
    <property type="entry name" value="MarC"/>
    <property type="match status" value="1"/>
</dbReference>
<accession>A0A4P6HP02</accession>
<feature type="transmembrane region" description="Helical" evidence="7">
    <location>
        <begin position="68"/>
        <end position="89"/>
    </location>
</feature>
<proteinExistence type="inferred from homology"/>
<feature type="transmembrane region" description="Helical" evidence="7">
    <location>
        <begin position="181"/>
        <end position="205"/>
    </location>
</feature>
<dbReference type="GO" id="GO:0005886">
    <property type="term" value="C:plasma membrane"/>
    <property type="evidence" value="ECO:0007669"/>
    <property type="project" value="UniProtKB-SubCell"/>
</dbReference>
<evidence type="ECO:0000313" key="9">
    <source>
        <dbReference type="Proteomes" id="UP000293296"/>
    </source>
</evidence>
<reference evidence="8 9" key="1">
    <citation type="submission" date="2018-02" db="EMBL/GenBank/DDBJ databases">
        <title>Genome sequence of Desulfovibrio carbinolicus DSM 3852.</title>
        <authorList>
            <person name="Wilbanks E."/>
            <person name="Skennerton C.T."/>
            <person name="Orphan V.J."/>
        </authorList>
    </citation>
    <scope>NUCLEOTIDE SEQUENCE [LARGE SCALE GENOMIC DNA]</scope>
    <source>
        <strain evidence="8 9">DSM 3852</strain>
    </source>
</reference>
<evidence type="ECO:0000256" key="2">
    <source>
        <dbReference type="ARBA" id="ARBA00009784"/>
    </source>
</evidence>
<dbReference type="EMBL" id="CP026538">
    <property type="protein sequence ID" value="QAZ68991.1"/>
    <property type="molecule type" value="Genomic_DNA"/>
</dbReference>
<sequence length="206" mass="21543">MDMTFQHYLLGLFAVANNIPALPLFMNLCRGAQAPVQHRLCGVATASSLATMAISLFIGAAVLDFFGISIAAFRIAGGLLLVSSGLSMLKSSCDEADGLPPVSVSRMIPMAVVPIAIPLTTGAGTISTIVLFAESAHTMAGLLRIGGAICVMSVVNYLAFYYSPGIVRFLGRTGMDIFTKIFGLITLALGIQFIITGLTAAFPVLH</sequence>
<keyword evidence="9" id="KW-1185">Reference proteome</keyword>
<evidence type="ECO:0000256" key="4">
    <source>
        <dbReference type="ARBA" id="ARBA00022692"/>
    </source>
</evidence>
<dbReference type="PANTHER" id="PTHR33508">
    <property type="entry name" value="UPF0056 MEMBRANE PROTEIN YHCE"/>
    <property type="match status" value="1"/>
</dbReference>
<dbReference type="OrthoDB" id="21094at2"/>
<evidence type="ECO:0000313" key="8">
    <source>
        <dbReference type="EMBL" id="QAZ68991.1"/>
    </source>
</evidence>
<evidence type="ECO:0000256" key="5">
    <source>
        <dbReference type="ARBA" id="ARBA00022989"/>
    </source>
</evidence>
<comment type="subcellular location">
    <subcellularLocation>
        <location evidence="1 7">Cell membrane</location>
        <topology evidence="1 7">Multi-pass membrane protein</topology>
    </subcellularLocation>
</comment>
<dbReference type="AlphaFoldDB" id="A0A4P6HP02"/>